<dbReference type="InterPro" id="IPR051465">
    <property type="entry name" value="Cell_Envelope_Struct_Comp"/>
</dbReference>
<comment type="similarity">
    <text evidence="1">Belongs to the OprB family.</text>
</comment>
<dbReference type="InterPro" id="IPR047684">
    <property type="entry name" value="Por_som-like"/>
</dbReference>
<proteinExistence type="inferred from homology"/>
<protein>
    <submittedName>
        <fullName evidence="3">Porin</fullName>
    </submittedName>
</protein>
<evidence type="ECO:0000256" key="1">
    <source>
        <dbReference type="RuleBase" id="RU363072"/>
    </source>
</evidence>
<evidence type="ECO:0000313" key="4">
    <source>
        <dbReference type="Proteomes" id="UP000243002"/>
    </source>
</evidence>
<dbReference type="OrthoDB" id="468251at2"/>
<dbReference type="Pfam" id="PF00395">
    <property type="entry name" value="SLH"/>
    <property type="match status" value="1"/>
</dbReference>
<dbReference type="Pfam" id="PF04966">
    <property type="entry name" value="OprB"/>
    <property type="match status" value="1"/>
</dbReference>
<feature type="signal peptide" evidence="1">
    <location>
        <begin position="1"/>
        <end position="28"/>
    </location>
</feature>
<dbReference type="GO" id="GO:0016020">
    <property type="term" value="C:membrane"/>
    <property type="evidence" value="ECO:0007669"/>
    <property type="project" value="InterPro"/>
</dbReference>
<dbReference type="RefSeq" id="WP_106502831.1">
    <property type="nucleotide sequence ID" value="NZ_PXXO01000007.1"/>
</dbReference>
<dbReference type="PANTHER" id="PTHR43308:SF1">
    <property type="entry name" value="OUTER MEMBRANE PROTEIN ALPHA"/>
    <property type="match status" value="1"/>
</dbReference>
<dbReference type="Proteomes" id="UP000243002">
    <property type="component" value="Unassembled WGS sequence"/>
</dbReference>
<organism evidence="3 4">
    <name type="scientific">Cyanobium usitatum str. Tous</name>
    <dbReference type="NCBI Taxonomy" id="2116684"/>
    <lineage>
        <taxon>Bacteria</taxon>
        <taxon>Bacillati</taxon>
        <taxon>Cyanobacteriota</taxon>
        <taxon>Cyanophyceae</taxon>
        <taxon>Synechococcales</taxon>
        <taxon>Prochlorococcaceae</taxon>
        <taxon>Cyanobium</taxon>
    </lineage>
</organism>
<evidence type="ECO:0000313" key="3">
    <source>
        <dbReference type="EMBL" id="PSJ05206.1"/>
    </source>
</evidence>
<feature type="domain" description="SLH" evidence="2">
    <location>
        <begin position="41"/>
        <end position="105"/>
    </location>
</feature>
<keyword evidence="1" id="KW-0732">Signal</keyword>
<name>A0A2P7MVK4_9CYAN</name>
<gene>
    <name evidence="3" type="ORF">C7K55_07685</name>
</gene>
<feature type="chain" id="PRO_5015020821" evidence="1">
    <location>
        <begin position="29"/>
        <end position="493"/>
    </location>
</feature>
<dbReference type="InterPro" id="IPR001119">
    <property type="entry name" value="SLH_dom"/>
</dbReference>
<dbReference type="EMBL" id="PXXO01000007">
    <property type="protein sequence ID" value="PSJ05206.1"/>
    <property type="molecule type" value="Genomic_DNA"/>
</dbReference>
<dbReference type="NCBIfam" id="NF033921">
    <property type="entry name" value="por_somb"/>
    <property type="match status" value="1"/>
</dbReference>
<sequence length="493" mass="51902">MTRFAAVKIRPILLIAATAAGLLAPVTAAAVEFEPADLNTGISQFSDLRPTDWAYQALTNLVEKYGCVAGYPNGTFSGGQAMTRFEAAALLNACLDRVTEVTDTLKRLMAEFAQELAVLKGRVDGLEAKAGEIEASQFSTTTKLSGLASFVVGGVSNNPAGEQVTFNYDLQLNLDTSFSGKDLLRTVLRAGNFDGDRNAFGGGLSTLEIAFQEEGGPDVVGIDKIFYQFPLGQSPIGGQFTATLGGRVGQEDMLALWPSVYPSDTILNVLTLNGAPLAYNKNLGPGLGLWWQQNGWSVSANYVAGNGADSAQGLFSSSSAGTSSVQLGYGQENWGIAALYSYVEAGVGVPGATPFITTQIEENGVNTNAFGISGFWQPAESGWLPSISAGYGVNGSSGSDLRTSQSWMVGLQWSDVLAEGNSFGMGVGQPAFATATRNGAASESGVWAWEWWYQWQVTDAISVTPAIFFLNNPGGSGDGANQFGALIKTSFRF</sequence>
<dbReference type="AlphaFoldDB" id="A0A2P7MVK4"/>
<dbReference type="SUPFAM" id="SSF56935">
    <property type="entry name" value="Porins"/>
    <property type="match status" value="1"/>
</dbReference>
<accession>A0A2P7MVK4</accession>
<dbReference type="PANTHER" id="PTHR43308">
    <property type="entry name" value="OUTER MEMBRANE PROTEIN ALPHA-RELATED"/>
    <property type="match status" value="1"/>
</dbReference>
<dbReference type="InterPro" id="IPR007049">
    <property type="entry name" value="Carb-sel_porin_OprB"/>
</dbReference>
<evidence type="ECO:0000259" key="2">
    <source>
        <dbReference type="PROSITE" id="PS51272"/>
    </source>
</evidence>
<reference evidence="3 4" key="1">
    <citation type="journal article" date="2018" name="Environ. Microbiol.">
        <title>Ecological and genomic features of two widespread freshwater picocyanobacteria.</title>
        <authorList>
            <person name="Cabello-Yeves P.J."/>
            <person name="Picazo A."/>
            <person name="Camacho A."/>
            <person name="Callieri C."/>
            <person name="Rosselli R."/>
            <person name="Roda-Garcia J.J."/>
            <person name="Coutinho F.H."/>
            <person name="Rodriguez-Valera F."/>
        </authorList>
    </citation>
    <scope>NUCLEOTIDE SEQUENCE [LARGE SCALE GENOMIC DNA]</scope>
    <source>
        <strain evidence="3 4">Tous</strain>
    </source>
</reference>
<dbReference type="PROSITE" id="PS51272">
    <property type="entry name" value="SLH"/>
    <property type="match status" value="1"/>
</dbReference>
<keyword evidence="4" id="KW-1185">Reference proteome</keyword>
<comment type="caution">
    <text evidence="3">The sequence shown here is derived from an EMBL/GenBank/DDBJ whole genome shotgun (WGS) entry which is preliminary data.</text>
</comment>
<dbReference type="GO" id="GO:0015288">
    <property type="term" value="F:porin activity"/>
    <property type="evidence" value="ECO:0007669"/>
    <property type="project" value="InterPro"/>
</dbReference>
<dbReference type="GO" id="GO:0008643">
    <property type="term" value="P:carbohydrate transport"/>
    <property type="evidence" value="ECO:0007669"/>
    <property type="project" value="InterPro"/>
</dbReference>